<dbReference type="InterPro" id="IPR002641">
    <property type="entry name" value="PNPLA_dom"/>
</dbReference>
<dbReference type="GO" id="GO:0055088">
    <property type="term" value="P:lipid homeostasis"/>
    <property type="evidence" value="ECO:0007669"/>
    <property type="project" value="TreeGrafter"/>
</dbReference>
<dbReference type="GO" id="GO:0016020">
    <property type="term" value="C:membrane"/>
    <property type="evidence" value="ECO:0007669"/>
    <property type="project" value="TreeGrafter"/>
</dbReference>
<dbReference type="Gene3D" id="3.40.1090.10">
    <property type="entry name" value="Cytosolic phospholipase A2 catalytic domain"/>
    <property type="match status" value="1"/>
</dbReference>
<dbReference type="Pfam" id="PF01734">
    <property type="entry name" value="Patatin"/>
    <property type="match status" value="1"/>
</dbReference>
<dbReference type="SUPFAM" id="SSF52151">
    <property type="entry name" value="FabD/lysophospholipase-like"/>
    <property type="match status" value="1"/>
</dbReference>
<feature type="domain" description="PNPLA" evidence="4">
    <location>
        <begin position="10"/>
        <end position="177"/>
    </location>
</feature>
<protein>
    <submittedName>
        <fullName evidence="5">Uncharacterized protein C05D11.7</fullName>
    </submittedName>
</protein>
<dbReference type="PANTHER" id="PTHR12406:SF41">
    <property type="entry name" value="BRUMMER, ISOFORM B-RELATED"/>
    <property type="match status" value="1"/>
</dbReference>
<dbReference type="AlphaFoldDB" id="A0A0B2UVG2"/>
<proteinExistence type="predicted"/>
<evidence type="ECO:0000313" key="6">
    <source>
        <dbReference type="Proteomes" id="UP000031036"/>
    </source>
</evidence>
<dbReference type="InterPro" id="IPR033562">
    <property type="entry name" value="PLPL"/>
</dbReference>
<comment type="caution">
    <text evidence="2">Lacks conserved residue(s) required for the propagation of feature annotation.</text>
</comment>
<keyword evidence="2" id="KW-0378">Hydrolase</keyword>
<comment type="caution">
    <text evidence="5">The sequence shown here is derived from an EMBL/GenBank/DDBJ whole genome shotgun (WGS) entry which is preliminary data.</text>
</comment>
<keyword evidence="2" id="KW-0442">Lipid degradation</keyword>
<dbReference type="PANTHER" id="PTHR12406">
    <property type="entry name" value="CALCIUM-INDEPENDENT PHOSPHOLIPASE A2 IPLA2 -RELATED"/>
    <property type="match status" value="1"/>
</dbReference>
<reference evidence="5 6" key="1">
    <citation type="submission" date="2014-11" db="EMBL/GenBank/DDBJ databases">
        <title>Genetic blueprint of the zoonotic pathogen Toxocara canis.</title>
        <authorList>
            <person name="Zhu X.-Q."/>
            <person name="Korhonen P.K."/>
            <person name="Cai H."/>
            <person name="Young N.D."/>
            <person name="Nejsum P."/>
            <person name="von Samson-Himmelstjerna G."/>
            <person name="Boag P.R."/>
            <person name="Tan P."/>
            <person name="Li Q."/>
            <person name="Min J."/>
            <person name="Yang Y."/>
            <person name="Wang X."/>
            <person name="Fang X."/>
            <person name="Hall R.S."/>
            <person name="Hofmann A."/>
            <person name="Sternberg P.W."/>
            <person name="Jex A.R."/>
            <person name="Gasser R.B."/>
        </authorList>
    </citation>
    <scope>NUCLEOTIDE SEQUENCE [LARGE SCALE GENOMIC DNA]</scope>
    <source>
        <strain evidence="5">PN_DK_2014</strain>
    </source>
</reference>
<feature type="short sequence motif" description="GXSXG" evidence="2">
    <location>
        <begin position="43"/>
        <end position="47"/>
    </location>
</feature>
<dbReference type="STRING" id="6265.A0A0B2UVG2"/>
<dbReference type="GO" id="GO:0019433">
    <property type="term" value="P:triglyceride catabolic process"/>
    <property type="evidence" value="ECO:0007669"/>
    <property type="project" value="TreeGrafter"/>
</dbReference>
<dbReference type="GO" id="GO:0005737">
    <property type="term" value="C:cytoplasm"/>
    <property type="evidence" value="ECO:0007669"/>
    <property type="project" value="TreeGrafter"/>
</dbReference>
<keyword evidence="6" id="KW-1185">Reference proteome</keyword>
<evidence type="ECO:0000256" key="3">
    <source>
        <dbReference type="SAM" id="MobiDB-lite"/>
    </source>
</evidence>
<evidence type="ECO:0000256" key="1">
    <source>
        <dbReference type="ARBA" id="ARBA00023098"/>
    </source>
</evidence>
<dbReference type="OrthoDB" id="197155at2759"/>
<dbReference type="GO" id="GO:0004806">
    <property type="term" value="F:triacylglycerol lipase activity"/>
    <property type="evidence" value="ECO:0007669"/>
    <property type="project" value="TreeGrafter"/>
</dbReference>
<dbReference type="PROSITE" id="PS51635">
    <property type="entry name" value="PNPLA"/>
    <property type="match status" value="1"/>
</dbReference>
<dbReference type="CDD" id="cd07204">
    <property type="entry name" value="Pat_PNPLA_like"/>
    <property type="match status" value="1"/>
</dbReference>
<feature type="active site" description="Proton acceptor" evidence="2">
    <location>
        <position position="164"/>
    </location>
</feature>
<feature type="active site" description="Nucleophile" evidence="2">
    <location>
        <position position="45"/>
    </location>
</feature>
<accession>A0A0B2UVG2</accession>
<feature type="compositionally biased region" description="Low complexity" evidence="3">
    <location>
        <begin position="597"/>
        <end position="611"/>
    </location>
</feature>
<feature type="region of interest" description="Disordered" evidence="3">
    <location>
        <begin position="574"/>
        <end position="614"/>
    </location>
</feature>
<evidence type="ECO:0000313" key="5">
    <source>
        <dbReference type="EMBL" id="KHN72790.1"/>
    </source>
</evidence>
<name>A0A0B2UVG2_TOXCA</name>
<dbReference type="Proteomes" id="UP000031036">
    <property type="component" value="Unassembled WGS sequence"/>
</dbReference>
<dbReference type="OMA" id="PNIREEN"/>
<feature type="compositionally biased region" description="Basic residues" evidence="3">
    <location>
        <begin position="585"/>
        <end position="596"/>
    </location>
</feature>
<evidence type="ECO:0000259" key="4">
    <source>
        <dbReference type="PROSITE" id="PS51635"/>
    </source>
</evidence>
<organism evidence="5 6">
    <name type="scientific">Toxocara canis</name>
    <name type="common">Canine roundworm</name>
    <dbReference type="NCBI Taxonomy" id="6265"/>
    <lineage>
        <taxon>Eukaryota</taxon>
        <taxon>Metazoa</taxon>
        <taxon>Ecdysozoa</taxon>
        <taxon>Nematoda</taxon>
        <taxon>Chromadorea</taxon>
        <taxon>Rhabditida</taxon>
        <taxon>Spirurina</taxon>
        <taxon>Ascaridomorpha</taxon>
        <taxon>Ascaridoidea</taxon>
        <taxon>Toxocaridae</taxon>
        <taxon>Toxocara</taxon>
    </lineage>
</organism>
<dbReference type="GO" id="GO:0005811">
    <property type="term" value="C:lipid droplet"/>
    <property type="evidence" value="ECO:0007669"/>
    <property type="project" value="TreeGrafter"/>
</dbReference>
<gene>
    <name evidence="5" type="primary">C05D11.7</name>
    <name evidence="5" type="ORF">Tcan_05439</name>
</gene>
<keyword evidence="1 2" id="KW-0443">Lipid metabolism</keyword>
<dbReference type="EMBL" id="JPKZ01003206">
    <property type="protein sequence ID" value="KHN72790.1"/>
    <property type="molecule type" value="Genomic_DNA"/>
</dbReference>
<sequence>MAVSLSQTTLSFAGCGFLCIYHAGVCAAVKEYAPQLQRNKMAGASAGSIAAAGLICNICISQATSTILKVVTQARSRALGALHPSFNLIEVVRANLDATLPDNAHELCTGRLQISLTRECDRKNVVVSDFRSKQELIQAILCSCFIPYYCGRTPPEFRGEQYFDGGWSDNQPVIDDNTITISPFSGDLFDFGFAGTSIRFTARNIYRMTVCLIPPSTEVCSRICRQGFEDAVRFLTRNGIVPCMRCLAVQSNLVDAYTAKITANTRTRSQHQLPSSASRRRLDAECNACIENNDVGGSTPISSLFPQIMQKTLDEALEGENRLYAYLFSFRILRWLRNLAAPVTLPFEILFIICKNITNWLAGLMTTNWVTERLQLVVDFVLKELGNQKAMYSARLSYQLAVTELDVNNTSRYWQCNEHVLNINLSADAQLELDALRRCDSLASRKRLLPSTQSSEKPLKGLAKDAAETSAEKNLEVLNHVVQYAKAHDAVLAYYYTDDVDKLRMCEIFDVRNAERRHRCHSHLEYDPPVLDSRRARYQSQLANENSDSESSPDDVFMRRAFRRFTLQHRRDARSSQMRAFVRSHSTRSGKTKLRRSATTSAQRRTVSSSSLRKQSTFNIGRTAATRFAAYSGVGMTPSHAAKKTSSLSSDSDVETEVFCARASDLWY</sequence>
<dbReference type="InterPro" id="IPR016035">
    <property type="entry name" value="Acyl_Trfase/lysoPLipase"/>
</dbReference>
<feature type="short sequence motif" description="DGA/G" evidence="2">
    <location>
        <begin position="164"/>
        <end position="166"/>
    </location>
</feature>
<evidence type="ECO:0000256" key="2">
    <source>
        <dbReference type="PROSITE-ProRule" id="PRU01161"/>
    </source>
</evidence>